<feature type="domain" description="Cyclic nucleotide-binding" evidence="14">
    <location>
        <begin position="78"/>
        <end position="186"/>
    </location>
</feature>
<feature type="transmembrane region" description="Helical" evidence="12">
    <location>
        <begin position="410"/>
        <end position="427"/>
    </location>
</feature>
<feature type="transmembrane region" description="Helical" evidence="12">
    <location>
        <begin position="1437"/>
        <end position="1461"/>
    </location>
</feature>
<comment type="similarity">
    <text evidence="3">Belongs to the GAPVD1 family.</text>
</comment>
<keyword evidence="9" id="KW-0406">Ion transport</keyword>
<evidence type="ECO:0000256" key="3">
    <source>
        <dbReference type="ARBA" id="ARBA00008489"/>
    </source>
</evidence>
<dbReference type="InterPro" id="IPR018490">
    <property type="entry name" value="cNMP-bd_dom_sf"/>
</dbReference>
<reference evidence="17" key="2">
    <citation type="submission" date="2021-08" db="EMBL/GenBank/DDBJ databases">
        <authorList>
            <person name="Eriksson T."/>
        </authorList>
    </citation>
    <scope>NUCLEOTIDE SEQUENCE</scope>
    <source>
        <strain evidence="17">Stoneville</strain>
        <tissue evidence="17">Whole head</tissue>
    </source>
</reference>
<dbReference type="InterPro" id="IPR050818">
    <property type="entry name" value="KCNH_animal-type"/>
</dbReference>
<dbReference type="InterPro" id="IPR014710">
    <property type="entry name" value="RmlC-like_jellyroll"/>
</dbReference>
<feature type="domain" description="Cyclic nucleotide-binding" evidence="14">
    <location>
        <begin position="1142"/>
        <end position="1241"/>
    </location>
</feature>
<feature type="compositionally biased region" description="Polar residues" evidence="11">
    <location>
        <begin position="3117"/>
        <end position="3134"/>
    </location>
</feature>
<gene>
    <name evidence="17" type="ORF">GEV33_013068</name>
</gene>
<feature type="transmembrane region" description="Helical" evidence="12">
    <location>
        <begin position="861"/>
        <end position="879"/>
    </location>
</feature>
<dbReference type="Gene3D" id="2.60.120.10">
    <property type="entry name" value="Jelly Rolls"/>
    <property type="match status" value="3"/>
</dbReference>
<dbReference type="GO" id="GO:0005249">
    <property type="term" value="F:voltage-gated potassium channel activity"/>
    <property type="evidence" value="ECO:0007669"/>
    <property type="project" value="TreeGrafter"/>
</dbReference>
<feature type="domain" description="VPS9" evidence="16">
    <location>
        <begin position="2968"/>
        <end position="3119"/>
    </location>
</feature>
<dbReference type="Pfam" id="PF02204">
    <property type="entry name" value="VPS9"/>
    <property type="match status" value="1"/>
</dbReference>
<evidence type="ECO:0000259" key="13">
    <source>
        <dbReference type="PROSITE" id="PS50018"/>
    </source>
</evidence>
<evidence type="ECO:0000256" key="9">
    <source>
        <dbReference type="ARBA" id="ARBA00023065"/>
    </source>
</evidence>
<feature type="transmembrane region" description="Helical" evidence="12">
    <location>
        <begin position="1354"/>
        <end position="1378"/>
    </location>
</feature>
<keyword evidence="10 12" id="KW-0472">Membrane</keyword>
<keyword evidence="4" id="KW-0813">Transport</keyword>
<dbReference type="CDD" id="cd00038">
    <property type="entry name" value="CAP_ED"/>
    <property type="match status" value="3"/>
</dbReference>
<dbReference type="PANTHER" id="PTHR10217">
    <property type="entry name" value="VOLTAGE AND LIGAND GATED POTASSIUM CHANNEL"/>
    <property type="match status" value="1"/>
</dbReference>
<dbReference type="InterPro" id="IPR036400">
    <property type="entry name" value="Cyt_B5-like_heme/steroid_sf"/>
</dbReference>
<dbReference type="Gene3D" id="1.10.506.10">
    <property type="entry name" value="GTPase Activation - p120gap, domain 1"/>
    <property type="match status" value="1"/>
</dbReference>
<evidence type="ECO:0000256" key="11">
    <source>
        <dbReference type="SAM" id="MobiDB-lite"/>
    </source>
</evidence>
<keyword evidence="5" id="KW-0254">Endocytosis</keyword>
<dbReference type="SUPFAM" id="SSF51206">
    <property type="entry name" value="cAMP-binding domain-like"/>
    <property type="match status" value="3"/>
</dbReference>
<dbReference type="InterPro" id="IPR003123">
    <property type="entry name" value="VPS9"/>
</dbReference>
<evidence type="ECO:0000256" key="6">
    <source>
        <dbReference type="ARBA" id="ARBA00022658"/>
    </source>
</evidence>
<dbReference type="SUPFAM" id="SSF48350">
    <property type="entry name" value="GTPase activation domain, GAP"/>
    <property type="match status" value="1"/>
</dbReference>
<dbReference type="Gene3D" id="1.10.287.630">
    <property type="entry name" value="Helix hairpin bin"/>
    <property type="match status" value="2"/>
</dbReference>
<evidence type="ECO:0000313" key="18">
    <source>
        <dbReference type="Proteomes" id="UP000719412"/>
    </source>
</evidence>
<dbReference type="SUPFAM" id="SSF109993">
    <property type="entry name" value="VPS9 domain"/>
    <property type="match status" value="1"/>
</dbReference>
<feature type="region of interest" description="Disordered" evidence="11">
    <location>
        <begin position="2672"/>
        <end position="2702"/>
    </location>
</feature>
<evidence type="ECO:0000259" key="15">
    <source>
        <dbReference type="PROSITE" id="PS50255"/>
    </source>
</evidence>
<feature type="transmembrane region" description="Helical" evidence="12">
    <location>
        <begin position="786"/>
        <end position="806"/>
    </location>
</feature>
<feature type="region of interest" description="Disordered" evidence="11">
    <location>
        <begin position="2240"/>
        <end position="2288"/>
    </location>
</feature>
<dbReference type="InterPro" id="IPR005821">
    <property type="entry name" value="Ion_trans_dom"/>
</dbReference>
<dbReference type="InterPro" id="IPR013870">
    <property type="entry name" value="Ribosomal_mL54"/>
</dbReference>
<dbReference type="GO" id="GO:0005085">
    <property type="term" value="F:guanyl-nucleotide exchange factor activity"/>
    <property type="evidence" value="ECO:0007669"/>
    <property type="project" value="UniProtKB-KW"/>
</dbReference>
<dbReference type="PROSITE" id="PS50018">
    <property type="entry name" value="RAS_GTPASE_ACTIV_2"/>
    <property type="match status" value="1"/>
</dbReference>
<feature type="transmembrane region" description="Helical" evidence="12">
    <location>
        <begin position="1408"/>
        <end position="1430"/>
    </location>
</feature>
<dbReference type="InterPro" id="IPR037191">
    <property type="entry name" value="VPS9_dom_sf"/>
</dbReference>
<comment type="caution">
    <text evidence="17">The sequence shown here is derived from an EMBL/GenBank/DDBJ whole genome shotgun (WGS) entry which is preliminary data.</text>
</comment>
<dbReference type="InterPro" id="IPR001936">
    <property type="entry name" value="RasGAP_dom"/>
</dbReference>
<reference evidence="17" key="1">
    <citation type="journal article" date="2020" name="J Insects Food Feed">
        <title>The yellow mealworm (Tenebrio molitor) genome: a resource for the emerging insects as food and feed industry.</title>
        <authorList>
            <person name="Eriksson T."/>
            <person name="Andere A."/>
            <person name="Kelstrup H."/>
            <person name="Emery V."/>
            <person name="Picard C."/>
        </authorList>
    </citation>
    <scope>NUCLEOTIDE SEQUENCE</scope>
    <source>
        <strain evidence="17">Stoneville</strain>
        <tissue evidence="17">Whole head</tissue>
    </source>
</reference>
<evidence type="ECO:0000256" key="12">
    <source>
        <dbReference type="SAM" id="Phobius"/>
    </source>
</evidence>
<dbReference type="PRINTS" id="PR00363">
    <property type="entry name" value="CYTOCHROMEB5"/>
</dbReference>
<feature type="transmembrane region" description="Helical" evidence="12">
    <location>
        <begin position="762"/>
        <end position="780"/>
    </location>
</feature>
<dbReference type="EMBL" id="JABDTM020027958">
    <property type="protein sequence ID" value="KAH0809726.1"/>
    <property type="molecule type" value="Genomic_DNA"/>
</dbReference>
<feature type="compositionally biased region" description="Basic and acidic residues" evidence="11">
    <location>
        <begin position="2268"/>
        <end position="2278"/>
    </location>
</feature>
<evidence type="ECO:0000256" key="2">
    <source>
        <dbReference type="ARBA" id="ARBA00004170"/>
    </source>
</evidence>
<dbReference type="Pfam" id="PF00027">
    <property type="entry name" value="cNMP_binding"/>
    <property type="match status" value="2"/>
</dbReference>
<feature type="region of interest" description="Disordered" evidence="11">
    <location>
        <begin position="2386"/>
        <end position="2424"/>
    </location>
</feature>
<keyword evidence="8 12" id="KW-1133">Transmembrane helix</keyword>
<evidence type="ECO:0000259" key="16">
    <source>
        <dbReference type="PROSITE" id="PS51205"/>
    </source>
</evidence>
<dbReference type="Pfam" id="PF00520">
    <property type="entry name" value="Ion_trans"/>
    <property type="match status" value="3"/>
</dbReference>
<evidence type="ECO:0000256" key="5">
    <source>
        <dbReference type="ARBA" id="ARBA00022583"/>
    </source>
</evidence>
<dbReference type="Proteomes" id="UP000719412">
    <property type="component" value="Unassembled WGS sequence"/>
</dbReference>
<evidence type="ECO:0000313" key="17">
    <source>
        <dbReference type="EMBL" id="KAH0809726.1"/>
    </source>
</evidence>
<feature type="transmembrane region" description="Helical" evidence="12">
    <location>
        <begin position="1295"/>
        <end position="1314"/>
    </location>
</feature>
<feature type="region of interest" description="Disordered" evidence="11">
    <location>
        <begin position="2721"/>
        <end position="2752"/>
    </location>
</feature>
<feature type="compositionally biased region" description="Basic and acidic residues" evidence="11">
    <location>
        <begin position="2674"/>
        <end position="2683"/>
    </location>
</feature>
<dbReference type="CDD" id="cd05129">
    <property type="entry name" value="RasGAP_RAP6"/>
    <property type="match status" value="1"/>
</dbReference>
<evidence type="ECO:0000256" key="8">
    <source>
        <dbReference type="ARBA" id="ARBA00022989"/>
    </source>
</evidence>
<dbReference type="PROSITE" id="PS50255">
    <property type="entry name" value="CYTOCHROME_B5_2"/>
    <property type="match status" value="1"/>
</dbReference>
<accession>A0A8J6H8E9</accession>
<dbReference type="InterPro" id="IPR000595">
    <property type="entry name" value="cNMP-bd_dom"/>
</dbReference>
<evidence type="ECO:0000256" key="1">
    <source>
        <dbReference type="ARBA" id="ARBA00004141"/>
    </source>
</evidence>
<evidence type="ECO:0000259" key="14">
    <source>
        <dbReference type="PROSITE" id="PS50042"/>
    </source>
</evidence>
<dbReference type="PROSITE" id="PS51205">
    <property type="entry name" value="VPS9"/>
    <property type="match status" value="1"/>
</dbReference>
<feature type="compositionally biased region" description="Polar residues" evidence="11">
    <location>
        <begin position="2240"/>
        <end position="2266"/>
    </location>
</feature>
<keyword evidence="7 12" id="KW-0812">Transmembrane</keyword>
<dbReference type="Gene3D" id="1.20.1050.80">
    <property type="entry name" value="VPS9 domain"/>
    <property type="match status" value="1"/>
</dbReference>
<evidence type="ECO:0000256" key="4">
    <source>
        <dbReference type="ARBA" id="ARBA00022448"/>
    </source>
</evidence>
<dbReference type="PROSITE" id="PS50042">
    <property type="entry name" value="CNMP_BINDING_3"/>
    <property type="match status" value="3"/>
</dbReference>
<feature type="region of interest" description="Disordered" evidence="11">
    <location>
        <begin position="3114"/>
        <end position="3134"/>
    </location>
</feature>
<dbReference type="Pfam" id="PF08561">
    <property type="entry name" value="Ribosomal_L37"/>
    <property type="match status" value="1"/>
</dbReference>
<feature type="transmembrane region" description="Helical" evidence="12">
    <location>
        <begin position="1037"/>
        <end position="1061"/>
    </location>
</feature>
<dbReference type="SUPFAM" id="SSF81324">
    <property type="entry name" value="Voltage-gated potassium channels"/>
    <property type="match status" value="3"/>
</dbReference>
<dbReference type="SMART" id="SM00100">
    <property type="entry name" value="cNMP"/>
    <property type="match status" value="2"/>
</dbReference>
<feature type="transmembrane region" description="Helical" evidence="12">
    <location>
        <begin position="1320"/>
        <end position="1342"/>
    </location>
</feature>
<dbReference type="Gene3D" id="1.10.287.70">
    <property type="match status" value="3"/>
</dbReference>
<evidence type="ECO:0000256" key="10">
    <source>
        <dbReference type="ARBA" id="ARBA00023136"/>
    </source>
</evidence>
<keyword evidence="18" id="KW-1185">Reference proteome</keyword>
<dbReference type="GO" id="GO:0042391">
    <property type="term" value="P:regulation of membrane potential"/>
    <property type="evidence" value="ECO:0007669"/>
    <property type="project" value="TreeGrafter"/>
</dbReference>
<feature type="domain" description="Ras-GAP" evidence="13">
    <location>
        <begin position="1787"/>
        <end position="1988"/>
    </location>
</feature>
<feature type="transmembrane region" description="Helical" evidence="12">
    <location>
        <begin position="273"/>
        <end position="296"/>
    </location>
</feature>
<feature type="transmembrane region" description="Helical" evidence="12">
    <location>
        <begin position="302"/>
        <end position="326"/>
    </location>
</feature>
<organism evidence="17 18">
    <name type="scientific">Tenebrio molitor</name>
    <name type="common">Yellow mealworm beetle</name>
    <dbReference type="NCBI Taxonomy" id="7067"/>
    <lineage>
        <taxon>Eukaryota</taxon>
        <taxon>Metazoa</taxon>
        <taxon>Ecdysozoa</taxon>
        <taxon>Arthropoda</taxon>
        <taxon>Hexapoda</taxon>
        <taxon>Insecta</taxon>
        <taxon>Pterygota</taxon>
        <taxon>Neoptera</taxon>
        <taxon>Endopterygota</taxon>
        <taxon>Coleoptera</taxon>
        <taxon>Polyphaga</taxon>
        <taxon>Cucujiformia</taxon>
        <taxon>Tenebrionidae</taxon>
        <taxon>Tenebrio</taxon>
    </lineage>
</organism>
<keyword evidence="6" id="KW-0344">Guanine-nucleotide releasing factor</keyword>
<dbReference type="GO" id="GO:0005886">
    <property type="term" value="C:plasma membrane"/>
    <property type="evidence" value="ECO:0007669"/>
    <property type="project" value="TreeGrafter"/>
</dbReference>
<dbReference type="Pfam" id="PF00616">
    <property type="entry name" value="RasGAP"/>
    <property type="match status" value="1"/>
</dbReference>
<dbReference type="SUPFAM" id="SSF55856">
    <property type="entry name" value="Cytochrome b5-like heme/steroid binding domain"/>
    <property type="match status" value="1"/>
</dbReference>
<protein>
    <submittedName>
        <fullName evidence="17">Uncharacterized protein</fullName>
    </submittedName>
</protein>
<feature type="transmembrane region" description="Helical" evidence="12">
    <location>
        <begin position="818"/>
        <end position="841"/>
    </location>
</feature>
<comment type="subcellular location">
    <subcellularLocation>
        <location evidence="1">Membrane</location>
        <topology evidence="1">Multi-pass membrane protein</topology>
    </subcellularLocation>
    <subcellularLocation>
        <location evidence="2">Membrane</location>
        <topology evidence="2">Peripheral membrane protein</topology>
    </subcellularLocation>
</comment>
<dbReference type="SMART" id="SM01117">
    <property type="entry name" value="Cyt-b5"/>
    <property type="match status" value="1"/>
</dbReference>
<feature type="transmembrane region" description="Helical" evidence="12">
    <location>
        <begin position="931"/>
        <end position="951"/>
    </location>
</feature>
<feature type="compositionally biased region" description="Polar residues" evidence="11">
    <location>
        <begin position="2396"/>
        <end position="2406"/>
    </location>
</feature>
<dbReference type="InterPro" id="IPR001199">
    <property type="entry name" value="Cyt_B5-like_heme/steroid-bd"/>
</dbReference>
<dbReference type="GO" id="GO:0006897">
    <property type="term" value="P:endocytosis"/>
    <property type="evidence" value="ECO:0007669"/>
    <property type="project" value="UniProtKB-KW"/>
</dbReference>
<name>A0A8J6H8E9_TENMO</name>
<dbReference type="InterPro" id="IPR008936">
    <property type="entry name" value="Rho_GTPase_activation_prot"/>
</dbReference>
<sequence length="3134" mass="359956">MQLQNVLMYLKSISTSIGNREIIERYYKTLWIKKNGVHQATQFELLPYPLRSIICVDVNIGFLQTSTLFLDKPDAFLRMVSNLMKHEFCQAREIIYHRNVVKDKMVFVAVGTIEILSAEDDESPIIALNPGTCIGESALILTFPAKCSVRTATYTELQVLYQKDFYKIIDTFPQVYNHIRETIMQRITDSRSVEFISLEKIELIPFFPPPREDNAVKNLKDELRQTVRKPEKLNLHLSLYQLKDNTEDTGEGPICFSKKFPWIIRPNSSLSRFWEGFIIIIALYISLTYPLYIVFLKRYPTWFNFFTEFIDLFLVMDIFVILITAIERKNTTIKTSMEILQHRLKESGFYLDFISCIKTELFYWIWTKNPRVRDVLKLNRLLKVYRIPKLIHKMEDKIELHMHFVRLLKYIFYLLISIYWFGAFLYLTTCFDNLCTEDGWFFTKLLKDLKEQLTSSYTSHEILTSVYYALSPLTGLTTGDIRPNNITDMVTSSVGAVLGVFMFNCCVAQLSATITRRLKPYTDFQEILFSVVKFIKAKQLEKDLVKQVKNYFVLQWCYNKALVLQEQPLLFNVHKNLQTKVQIDEKIETINSVPIFDGQDLNFLLQIVAKAKILILPPDQFVTYKGEMIKMLYIIEKGYCIRQFEKSFVILGPKSYFGMICLFTNMNCLCNVKTLTHVKILCITEEMFWESASMYPTVEKQFTETSEIFDVLNEFKKIPIQPKLAAILGLEEDSMSFEGSFVNVISYCRQHGESYSASFRQLDILCWIQILMLPICILPYGSFLKIWMAMRLVVALVIAILTPYHLVQIPYAPTLDKILFVADLITYVDLYVMMFVGYYGSNNQLIVHPLKTAVHYLKGKFILDLVLCFPWEIFITYFVEDTKEKPSPQSLSNNFQHIVRIIRVGQIYRLPQYFNHVTQIKKRINSNILQILKYFPITLIFINFWAAIVIANSCKYYSGDDLSEDIYNDSFVKPDGLAHHSPQPFAMFCNQDSWIDKSKSRHFTEPHEVYILAMYFCTGVLTACGLGDVTPTHTSTLVITIIMNMCGVLFVGYSQPAFLFYHKAYWYSLLFKYQEAITELKKFMMQENVTEKLQQHIIDRLEYGWKRNRGVEPNQILAKLHPALFEDTVFAMYEDTLKKVSIFENVERPFFRVLGKIVKERYYLRQEIIYKADDIVSEICIVDRGTVKIVSKQNDMEVFMEAGGVFGNLIPSPQHKISVTITALSNVDILFMETEDFYNAIEQYPVAKETIRDRFGTADFIMPTFVDTSEEIPSDTKLYSETTASSLTRFGELKTTFIGFFLICLPWKLFQIAIPPQSLVYSFFGFLRMVTLFRIVNFFDYYNEKSNQLMTNRFLLKISHMMIWCTLVIHIFACGWYLCACPVTSCFNNSWLNKHFDKNGANSNKIRNYVSCIYFVVTLITTTGTGDIVANNIQEQIYVIVLMITAIFLIGIFIGEIWNFLNSTTGARINYEYGINELKHYLQNSNVSDFQMKKMWRYVQQLWPVSNGNQIPLAVSLLHSVTFHELMTEIYGHHVRKSYVFSDVDEPFTRQLCISMIGGALKKKKLGKIGPVVEKKVLPVETDAEKLVKFVCGSNIYTTGEDVQVKPDNEYPEWLWSVRTGPPPPLEELDPNSKVFRMKDTDGEDKEDRNVFKLLSQLRKEKLFITNEKLNIQKLNKAIKKKTDVLIESTWITTKQRLYLLSQREFTSQNYEHIKTITNSEFVEAKTLLGFQSAVKIENLLQILRTQPEQLARWLFMGEQVSDASIQYTNILQTVVTGLYSSCIFPEDTNYMLKLLYELAKLQLTKSDNPRRMLKQGTCSFKNLYFIFHEVLPAAKFFLSAALELAILRLSSYRDFYLDIDPDKTLMRYKQNENNIKAEFRDIQEYRSNVVRKLAEFTNSFICSLRENVYSFPKPIAWIVYQISKIITKSFGSKEVSANAIVTELIFTSYICPAIVDPEQYCICDAQITDITQHNLMQVGQILQVLALNKFESPDARFNDIYSLLDNDIVCNFMEDILFNLERDDDLPPVDISPPIIRDSSLLAEDELNNLIMFLQKVHNEMIQNDNVKKHSTLGGNSIDEQVASLVLPSSLENSPKTNKPFTNGMADNTLKKSNFRSLVTKNHTSKSREEIEENFPLTVLIFSMNVSLTEPVGLLPEEKVLNMNINVKKEVILPKAASEIITEAVNGRVEEKAPYSNYHDEGSIGNTSDNLEAISEAASNHSVASSLELENEDQNDNLSDMISANVSGRGTPNISGRDTPSSQVNDNEERPLPEARQADIAQPQPQISRQIRSEIDDKFCKFEIKKLLEGDETISIISETWSTDVLASDNETIDAGDSRMERQGLQLVDQAISEVPTGNILDISETQSESAWSTDVMASDTERLTEVDNDDAGSVAQSDDTNSVARSDDTRSETDENLITPASRRLSNSSNCYVNHVNYMNYQEYRKVEIKNDAKTTHTDNNANNVMFKSVTLTDTQQIAHNSMSFSELKTTMYNSRVSNRLQKDIAGPSGFNSSSSELLKQNCNYDERPNEILLSNCSLNSSSSGSSSNSFENKHSHTENCERWESKQWLNSSGSSLNVTSTPSESTSELSVLSVSNLNNPVNILTKKSATMLNGKSLKPSASTGAIPKSISFDMSADKGDKYLDDDHRSKRGGFFGKLRIGFKNRRGKSFRSQDDYRLENEDYPGSNKKTPNESPVKVNNAEVSEDILAKYRTKPFLDSSPMKGANGNDKSSSKVRSADENNSENVDVNNSFDDIKKKLRLVLSNTTSQTPKLIKENRLSVKSKVETILRLELGKARKLKEWSNIARISETLRFVNLLNENTCLSLLQSLQEDFVQRSVYTEYLIYSRQELLFCQSYLDGLSEQINNEKQQCEKYLSTICVRKLLLEQEAKIIQFCQEFKEISLSDEKCDYLNNFYGQLYSVMQRGGLWQDIFKNWGDVIKITLERCIMSKIYKYALYPNGDGDRDRDHVLFQHIEKLSRIISPDHKDLMIHKMFLREMPWIPAQDALKAMNAYRTPRDKVNCVVHCAKCIMDLLSFSQNAGSTTADDFTPVLVYVIIRHPGGEEVLLEQAGKDGSEAFEDVGHSSDARELMKKYKIGEITEAERKPVKEKNVDWTNSASPSSASQRCVVM</sequence>
<feature type="domain" description="Cyclic nucleotide-binding" evidence="14">
    <location>
        <begin position="595"/>
        <end position="688"/>
    </location>
</feature>
<feature type="domain" description="Cytochrome b5 heme-binding" evidence="15">
    <location>
        <begin position="3063"/>
        <end position="3104"/>
    </location>
</feature>
<dbReference type="PANTHER" id="PTHR10217:SF548">
    <property type="entry name" value="GH12235P"/>
    <property type="match status" value="1"/>
</dbReference>
<dbReference type="SMART" id="SM00167">
    <property type="entry name" value="VPS9"/>
    <property type="match status" value="1"/>
</dbReference>
<proteinExistence type="inferred from homology"/>
<evidence type="ECO:0000256" key="7">
    <source>
        <dbReference type="ARBA" id="ARBA00022692"/>
    </source>
</evidence>